<comment type="cofactor">
    <cofactor evidence="1">
        <name>pyridoxal 5'-phosphate</name>
        <dbReference type="ChEBI" id="CHEBI:597326"/>
    </cofactor>
</comment>
<dbReference type="SUPFAM" id="SSF53383">
    <property type="entry name" value="PLP-dependent transferases"/>
    <property type="match status" value="1"/>
</dbReference>
<reference evidence="6 7" key="1">
    <citation type="submission" date="2014-06" db="EMBL/GenBank/DDBJ databases">
        <title>Functional and comparative genomic analyses of the Drosophila gut microbiota identify candidate symbiosis factors.</title>
        <authorList>
            <person name="Newell P.D."/>
            <person name="Chaston J.M."/>
            <person name="Douglas A.E."/>
        </authorList>
    </citation>
    <scope>NUCLEOTIDE SEQUENCE [LARGE SCALE GENOMIC DNA]</scope>
    <source>
        <strain evidence="6 7">DmCS_006</strain>
    </source>
</reference>
<dbReference type="STRING" id="104102.AtDm6_0282"/>
<organism evidence="6 7">
    <name type="scientific">Acetobacter tropicalis</name>
    <dbReference type="NCBI Taxonomy" id="104102"/>
    <lineage>
        <taxon>Bacteria</taxon>
        <taxon>Pseudomonadati</taxon>
        <taxon>Pseudomonadota</taxon>
        <taxon>Alphaproteobacteria</taxon>
        <taxon>Acetobacterales</taxon>
        <taxon>Acetobacteraceae</taxon>
        <taxon>Acetobacter</taxon>
    </lineage>
</organism>
<sequence>MPLAEICPESNASLAPSQIDATPCPMQARTQAAAMQPCVIRPASAGMPPMPETPPQQFASDNYSGICPQALDAIVRASAAGSAPAYGDDPWTRLAEDAIRTLFDTDAAVFFVFNGTAANALALATLCPPYCSIIATDIAHADTSERGAPEFFTGGSKLMTPPCPDGKLTSAAIKLCCRKAQSPQASGPAVVTITQPTENGLLYTPEEIRALADTCHEHGLSLHMDGARLANAIAALGCPPAAITWQAGVDALSFGGTKNGMAVGDAVVFFNRKLSRGFAERAKQGGQIASKMRFITAPWLSMIQSGAWLENARHGNACARLFATELAGVSGLELAWPVQSNGVFLLLPEQSMNTLRAKGWRFYTMFGGVARFLFGWDAKPEAVKALAADIRASMQA</sequence>
<dbReference type="EMBL" id="JOKM01000012">
    <property type="protein sequence ID" value="KGB26290.1"/>
    <property type="molecule type" value="Genomic_DNA"/>
</dbReference>
<comment type="subunit">
    <text evidence="3">Homotetramer.</text>
</comment>
<evidence type="ECO:0000256" key="1">
    <source>
        <dbReference type="ARBA" id="ARBA00001933"/>
    </source>
</evidence>
<dbReference type="Pfam" id="PF01212">
    <property type="entry name" value="Beta_elim_lyase"/>
    <property type="match status" value="1"/>
</dbReference>
<dbReference type="EC" id="4.1.2.5" evidence="6"/>
<dbReference type="InterPro" id="IPR015421">
    <property type="entry name" value="PyrdxlP-dep_Trfase_major"/>
</dbReference>
<dbReference type="Gene3D" id="3.90.1150.10">
    <property type="entry name" value="Aspartate Aminotransferase, domain 1"/>
    <property type="match status" value="1"/>
</dbReference>
<gene>
    <name evidence="6" type="ORF">AtDm6_0282</name>
</gene>
<dbReference type="PANTHER" id="PTHR48097">
    <property type="entry name" value="L-THREONINE ALDOLASE-RELATED"/>
    <property type="match status" value="1"/>
</dbReference>
<dbReference type="AlphaFoldDB" id="A0A094YWE5"/>
<evidence type="ECO:0000313" key="7">
    <source>
        <dbReference type="Proteomes" id="UP000029448"/>
    </source>
</evidence>
<evidence type="ECO:0000313" key="6">
    <source>
        <dbReference type="EMBL" id="KGB26290.1"/>
    </source>
</evidence>
<dbReference type="GO" id="GO:0004793">
    <property type="term" value="F:threonine aldolase activity"/>
    <property type="evidence" value="ECO:0007669"/>
    <property type="project" value="UniProtKB-EC"/>
</dbReference>
<evidence type="ECO:0000256" key="2">
    <source>
        <dbReference type="ARBA" id="ARBA00006966"/>
    </source>
</evidence>
<comment type="similarity">
    <text evidence="2">Belongs to the threonine aldolase family.</text>
</comment>
<protein>
    <submittedName>
        <fullName evidence="6">Low-specificity L-threonine aldolase</fullName>
        <ecNumber evidence="6">4.1.2.5</ecNumber>
    </submittedName>
</protein>
<comment type="caution">
    <text evidence="6">The sequence shown here is derived from an EMBL/GenBank/DDBJ whole genome shotgun (WGS) entry which is preliminary data.</text>
</comment>
<keyword evidence="6" id="KW-0456">Lyase</keyword>
<proteinExistence type="inferred from homology"/>
<dbReference type="Proteomes" id="UP000029448">
    <property type="component" value="Unassembled WGS sequence"/>
</dbReference>
<dbReference type="GO" id="GO:0006520">
    <property type="term" value="P:amino acid metabolic process"/>
    <property type="evidence" value="ECO:0007669"/>
    <property type="project" value="InterPro"/>
</dbReference>
<dbReference type="PANTHER" id="PTHR48097:SF5">
    <property type="entry name" value="LOW SPECIFICITY L-THREONINE ALDOLASE"/>
    <property type="match status" value="1"/>
</dbReference>
<evidence type="ECO:0000259" key="5">
    <source>
        <dbReference type="Pfam" id="PF01212"/>
    </source>
</evidence>
<dbReference type="InterPro" id="IPR015424">
    <property type="entry name" value="PyrdxlP-dep_Trfase"/>
</dbReference>
<feature type="domain" description="Aromatic amino acid beta-eliminating lyase/threonine aldolase" evidence="5">
    <location>
        <begin position="57"/>
        <end position="343"/>
    </location>
</feature>
<name>A0A094YWE5_9PROT</name>
<dbReference type="InterPro" id="IPR001597">
    <property type="entry name" value="ArAA_b-elim_lyase/Thr_aldolase"/>
</dbReference>
<dbReference type="Gene3D" id="3.40.640.10">
    <property type="entry name" value="Type I PLP-dependent aspartate aminotransferase-like (Major domain)"/>
    <property type="match status" value="1"/>
</dbReference>
<evidence type="ECO:0000256" key="3">
    <source>
        <dbReference type="ARBA" id="ARBA00011881"/>
    </source>
</evidence>
<accession>A0A094YWE5</accession>
<keyword evidence="7" id="KW-1185">Reference proteome</keyword>
<evidence type="ECO:0000256" key="4">
    <source>
        <dbReference type="ARBA" id="ARBA00022898"/>
    </source>
</evidence>
<dbReference type="PATRIC" id="fig|104102.7.peg.282"/>
<dbReference type="InterPro" id="IPR015422">
    <property type="entry name" value="PyrdxlP-dep_Trfase_small"/>
</dbReference>
<keyword evidence="4" id="KW-0663">Pyridoxal phosphate</keyword>